<accession>A0AAE2YP84</accession>
<protein>
    <submittedName>
        <fullName evidence="4">Flagellar assembly protein FliW</fullName>
    </submittedName>
</protein>
<evidence type="ECO:0000256" key="3">
    <source>
        <dbReference type="ARBA" id="ARBA00022845"/>
    </source>
</evidence>
<reference evidence="4" key="1">
    <citation type="journal article" date="2021" name="ISME J.">
        <title>Genomic evolution of the class Acidithiobacillia: deep-branching Proteobacteria living in extreme acidic conditions.</title>
        <authorList>
            <person name="Moya-Beltran A."/>
            <person name="Beard S."/>
            <person name="Rojas-Villalobos C."/>
            <person name="Issotta F."/>
            <person name="Gallardo Y."/>
            <person name="Ulloa R."/>
            <person name="Giaveno A."/>
            <person name="Degli Esposti M."/>
            <person name="Johnson D.B."/>
            <person name="Quatrini R."/>
        </authorList>
    </citation>
    <scope>NUCLEOTIDE SEQUENCE</scope>
    <source>
        <strain evidence="4">VAN18-1</strain>
    </source>
</reference>
<keyword evidence="4" id="KW-0969">Cilium</keyword>
<name>A0AAE2YP84_9PROT</name>
<evidence type="ECO:0000256" key="2">
    <source>
        <dbReference type="ARBA" id="ARBA00022795"/>
    </source>
</evidence>
<dbReference type="RefSeq" id="WP_215871985.1">
    <property type="nucleotide sequence ID" value="NZ_JAAXYO010000039.1"/>
</dbReference>
<dbReference type="PANTHER" id="PTHR39190:SF1">
    <property type="entry name" value="FLAGELLAR ASSEMBLY FACTOR FLIW"/>
    <property type="match status" value="1"/>
</dbReference>
<dbReference type="InterPro" id="IPR024046">
    <property type="entry name" value="Flagellar_assmbl_FliW_dom_sf"/>
</dbReference>
<evidence type="ECO:0000256" key="1">
    <source>
        <dbReference type="ARBA" id="ARBA00022490"/>
    </source>
</evidence>
<keyword evidence="2" id="KW-1005">Bacterial flagellum biogenesis</keyword>
<dbReference type="Gene3D" id="2.30.290.10">
    <property type="entry name" value="BH3618-like"/>
    <property type="match status" value="1"/>
</dbReference>
<proteinExistence type="predicted"/>
<keyword evidence="5" id="KW-1185">Reference proteome</keyword>
<keyword evidence="3" id="KW-0810">Translation regulation</keyword>
<dbReference type="InterPro" id="IPR003775">
    <property type="entry name" value="Flagellar_assembly_factor_FliW"/>
</dbReference>
<gene>
    <name evidence="4" type="ORF">HFQ13_04190</name>
</gene>
<dbReference type="SUPFAM" id="SSF141457">
    <property type="entry name" value="BH3618-like"/>
    <property type="match status" value="1"/>
</dbReference>
<dbReference type="AlphaFoldDB" id="A0AAE2YP84"/>
<evidence type="ECO:0000313" key="5">
    <source>
        <dbReference type="Proteomes" id="UP001197378"/>
    </source>
</evidence>
<dbReference type="PANTHER" id="PTHR39190">
    <property type="entry name" value="FLAGELLAR ASSEMBLY FACTOR FLIW"/>
    <property type="match status" value="1"/>
</dbReference>
<keyword evidence="4" id="KW-0282">Flagellum</keyword>
<keyword evidence="4" id="KW-0966">Cell projection</keyword>
<comment type="caution">
    <text evidence="4">The sequence shown here is derived from an EMBL/GenBank/DDBJ whole genome shotgun (WGS) entry which is preliminary data.</text>
</comment>
<evidence type="ECO:0000313" key="4">
    <source>
        <dbReference type="EMBL" id="MBU2787418.1"/>
    </source>
</evidence>
<dbReference type="Proteomes" id="UP001197378">
    <property type="component" value="Unassembled WGS sequence"/>
</dbReference>
<sequence>MSESLYPTRFGQLPIRDEQIWQCSLPLSGFADLQRFALLHVDKQGPFLWLQSLDDPLIAFLLCAPEHFGLHYDPPESSCADAVNMLLVILPQKAEDQLRVHQLAPLFFCPGQRSLRQWIVEQAQPASARGSDLPPDCLLAHAVRLSTPSDAASQTGSV</sequence>
<dbReference type="GO" id="GO:0044780">
    <property type="term" value="P:bacterial-type flagellum assembly"/>
    <property type="evidence" value="ECO:0007669"/>
    <property type="project" value="InterPro"/>
</dbReference>
<dbReference type="Pfam" id="PF02623">
    <property type="entry name" value="FliW"/>
    <property type="match status" value="1"/>
</dbReference>
<dbReference type="GO" id="GO:0006417">
    <property type="term" value="P:regulation of translation"/>
    <property type="evidence" value="ECO:0007669"/>
    <property type="project" value="UniProtKB-KW"/>
</dbReference>
<dbReference type="EMBL" id="JAAXYO010000039">
    <property type="protein sequence ID" value="MBU2787418.1"/>
    <property type="molecule type" value="Genomic_DNA"/>
</dbReference>
<keyword evidence="1" id="KW-0963">Cytoplasm</keyword>
<organism evidence="4 5">
    <name type="scientific">Igneacidithiobacillus copahuensis</name>
    <dbReference type="NCBI Taxonomy" id="2724909"/>
    <lineage>
        <taxon>Bacteria</taxon>
        <taxon>Pseudomonadati</taxon>
        <taxon>Pseudomonadota</taxon>
        <taxon>Acidithiobacillia</taxon>
        <taxon>Acidithiobacillales</taxon>
        <taxon>Acidithiobacillaceae</taxon>
        <taxon>Igneacidithiobacillus</taxon>
    </lineage>
</organism>